<comment type="caution">
    <text evidence="3">The sequence shown here is derived from an EMBL/GenBank/DDBJ whole genome shotgun (WGS) entry which is preliminary data.</text>
</comment>
<dbReference type="SUPFAM" id="SSF50494">
    <property type="entry name" value="Trypsin-like serine proteases"/>
    <property type="match status" value="1"/>
</dbReference>
<evidence type="ECO:0000256" key="1">
    <source>
        <dbReference type="ARBA" id="ARBA00023157"/>
    </source>
</evidence>
<dbReference type="SMART" id="SM00020">
    <property type="entry name" value="Tryp_SPc"/>
    <property type="match status" value="1"/>
</dbReference>
<dbReference type="InterPro" id="IPR001314">
    <property type="entry name" value="Peptidase_S1A"/>
</dbReference>
<dbReference type="PANTHER" id="PTHR24252:SF7">
    <property type="entry name" value="HYALIN"/>
    <property type="match status" value="1"/>
</dbReference>
<keyword evidence="1" id="KW-1015">Disulfide bond</keyword>
<dbReference type="GO" id="GO:0006508">
    <property type="term" value="P:proteolysis"/>
    <property type="evidence" value="ECO:0007669"/>
    <property type="project" value="InterPro"/>
</dbReference>
<feature type="domain" description="Peptidase S1" evidence="2">
    <location>
        <begin position="68"/>
        <end position="278"/>
    </location>
</feature>
<organism evidence="3 4">
    <name type="scientific">Pyrocoelia pectoralis</name>
    <dbReference type="NCBI Taxonomy" id="417401"/>
    <lineage>
        <taxon>Eukaryota</taxon>
        <taxon>Metazoa</taxon>
        <taxon>Ecdysozoa</taxon>
        <taxon>Arthropoda</taxon>
        <taxon>Hexapoda</taxon>
        <taxon>Insecta</taxon>
        <taxon>Pterygota</taxon>
        <taxon>Neoptera</taxon>
        <taxon>Endopterygota</taxon>
        <taxon>Coleoptera</taxon>
        <taxon>Polyphaga</taxon>
        <taxon>Elateriformia</taxon>
        <taxon>Elateroidea</taxon>
        <taxon>Lampyridae</taxon>
        <taxon>Lampyrinae</taxon>
        <taxon>Pyrocoelia</taxon>
    </lineage>
</organism>
<name>A0AAN7ZLM8_9COLE</name>
<dbReference type="InterPro" id="IPR009003">
    <property type="entry name" value="Peptidase_S1_PA"/>
</dbReference>
<proteinExistence type="predicted"/>
<dbReference type="InterPro" id="IPR018114">
    <property type="entry name" value="TRYPSIN_HIS"/>
</dbReference>
<dbReference type="PANTHER" id="PTHR24252">
    <property type="entry name" value="ACROSIN-RELATED"/>
    <property type="match status" value="1"/>
</dbReference>
<dbReference type="Gene3D" id="2.40.10.10">
    <property type="entry name" value="Trypsin-like serine proteases"/>
    <property type="match status" value="1"/>
</dbReference>
<dbReference type="PROSITE" id="PS00134">
    <property type="entry name" value="TRYPSIN_HIS"/>
    <property type="match status" value="1"/>
</dbReference>
<dbReference type="Pfam" id="PF00089">
    <property type="entry name" value="Trypsin"/>
    <property type="match status" value="1"/>
</dbReference>
<dbReference type="AlphaFoldDB" id="A0AAN7ZLM8"/>
<dbReference type="InterPro" id="IPR001254">
    <property type="entry name" value="Trypsin_dom"/>
</dbReference>
<sequence>MFGQLQLSILSKTQKLFLDLSNKILCLIASNVRTSNGFRKKIIIIFLLTLYWIAKNTKWNAIEYDAKIVNGGRAVKGQFPWHANIFAYDAGTEVSKCGGSLIHPQWVLTAAHCLQIEGHPIIDLLLLFGAIDTSIKNKNVKKGYSSKWFVHHRYNTTTLYSDIGLIKLNDRMKKTGTCEGTGKKRCKVLGQMSGERTFGNGQHNATKISRGPLKNTECYLAYGLVEYRNHSISIIVVVGVNELTSHVLIKVPFLSKFENFWKIYNQLHKFSVKNNKVT</sequence>
<accession>A0AAN7ZLM8</accession>
<dbReference type="FunFam" id="2.40.10.10:FF:000068">
    <property type="entry name" value="transmembrane protease serine 2"/>
    <property type="match status" value="1"/>
</dbReference>
<gene>
    <name evidence="3" type="ORF">RI129_005541</name>
</gene>
<dbReference type="PROSITE" id="PS50240">
    <property type="entry name" value="TRYPSIN_DOM"/>
    <property type="match status" value="1"/>
</dbReference>
<dbReference type="InterPro" id="IPR043504">
    <property type="entry name" value="Peptidase_S1_PA_chymotrypsin"/>
</dbReference>
<dbReference type="GO" id="GO:0004252">
    <property type="term" value="F:serine-type endopeptidase activity"/>
    <property type="evidence" value="ECO:0007669"/>
    <property type="project" value="InterPro"/>
</dbReference>
<dbReference type="PRINTS" id="PR00722">
    <property type="entry name" value="CHYMOTRYPSIN"/>
</dbReference>
<evidence type="ECO:0000259" key="2">
    <source>
        <dbReference type="PROSITE" id="PS50240"/>
    </source>
</evidence>
<dbReference type="EMBL" id="JAVRBK010000003">
    <property type="protein sequence ID" value="KAK5647077.1"/>
    <property type="molecule type" value="Genomic_DNA"/>
</dbReference>
<protein>
    <recommendedName>
        <fullName evidence="2">Peptidase S1 domain-containing protein</fullName>
    </recommendedName>
</protein>
<evidence type="ECO:0000313" key="4">
    <source>
        <dbReference type="Proteomes" id="UP001329430"/>
    </source>
</evidence>
<dbReference type="Proteomes" id="UP001329430">
    <property type="component" value="Chromosome 3"/>
</dbReference>
<keyword evidence="4" id="KW-1185">Reference proteome</keyword>
<evidence type="ECO:0000313" key="3">
    <source>
        <dbReference type="EMBL" id="KAK5647077.1"/>
    </source>
</evidence>
<reference evidence="3 4" key="1">
    <citation type="journal article" date="2024" name="Insects">
        <title>An Improved Chromosome-Level Genome Assembly of the Firefly Pyrocoelia pectoralis.</title>
        <authorList>
            <person name="Fu X."/>
            <person name="Meyer-Rochow V.B."/>
            <person name="Ballantyne L."/>
            <person name="Zhu X."/>
        </authorList>
    </citation>
    <scope>NUCLEOTIDE SEQUENCE [LARGE SCALE GENOMIC DNA]</scope>
    <source>
        <strain evidence="3">XCY_ONT2</strain>
    </source>
</reference>